<sequence length="74" mass="8417">MDLALLVNHTYSIELCSGEKRIWRYLGEGAGGKVWWSDCTTGTIFNEDSILYAWTVTDHLRIDLTQNKGPQNVD</sequence>
<evidence type="ECO:0000313" key="1">
    <source>
        <dbReference type="EMBL" id="BBU68876.1"/>
    </source>
</evidence>
<organism evidence="1 2">
    <name type="scientific">Fluviibacter phosphoraccumulans</name>
    <dbReference type="NCBI Taxonomy" id="1751046"/>
    <lineage>
        <taxon>Bacteria</taxon>
        <taxon>Pseudomonadati</taxon>
        <taxon>Pseudomonadota</taxon>
        <taxon>Betaproteobacteria</taxon>
        <taxon>Rhodocyclales</taxon>
        <taxon>Fluviibacteraceae</taxon>
        <taxon>Fluviibacter</taxon>
    </lineage>
</organism>
<accession>A0A455RBL6</accession>
<evidence type="ECO:0000313" key="2">
    <source>
        <dbReference type="Proteomes" id="UP000463961"/>
    </source>
</evidence>
<reference evidence="2" key="1">
    <citation type="submission" date="2020-01" db="EMBL/GenBank/DDBJ databases">
        <title>Phosphoaccumulans saitamaens gen. nov., sp. nov., a polyphosphate accumulating bacterium isolated from surface river water.</title>
        <authorList>
            <person name="Watanabe K."/>
            <person name="Suda W."/>
        </authorList>
    </citation>
    <scope>NUCLEOTIDE SEQUENCE [LARGE SCALE GENOMIC DNA]</scope>
    <source>
        <strain evidence="2">ICHIAU1</strain>
    </source>
</reference>
<dbReference type="Proteomes" id="UP000463961">
    <property type="component" value="Chromosome"/>
</dbReference>
<dbReference type="RefSeq" id="WP_162071224.1">
    <property type="nucleotide sequence ID" value="NZ_AP022345.1"/>
</dbReference>
<name>A0A455RBL6_9RHOO</name>
<keyword evidence="2" id="KW-1185">Reference proteome</keyword>
<dbReference type="OrthoDB" id="9181915at2"/>
<dbReference type="EMBL" id="AP022345">
    <property type="protein sequence ID" value="BBU68876.1"/>
    <property type="molecule type" value="Genomic_DNA"/>
</dbReference>
<dbReference type="AlphaFoldDB" id="A0A455RBL6"/>
<protein>
    <submittedName>
        <fullName evidence="1">Uncharacterized protein</fullName>
    </submittedName>
</protein>
<proteinExistence type="predicted"/>
<gene>
    <name evidence="1" type="ORF">ICHIAU1_11590</name>
</gene>